<gene>
    <name evidence="2" type="ORF">AF333_12360</name>
</gene>
<dbReference type="InterPro" id="IPR012675">
    <property type="entry name" value="Beta-grasp_dom_sf"/>
</dbReference>
<dbReference type="CDD" id="cd00207">
    <property type="entry name" value="fer2"/>
    <property type="match status" value="1"/>
</dbReference>
<proteinExistence type="predicted"/>
<dbReference type="SUPFAM" id="SSF54292">
    <property type="entry name" value="2Fe-2S ferredoxin-like"/>
    <property type="match status" value="1"/>
</dbReference>
<organism evidence="2 3">
    <name type="scientific">Aneurinibacillus migulanus</name>
    <name type="common">Bacillus migulanus</name>
    <dbReference type="NCBI Taxonomy" id="47500"/>
    <lineage>
        <taxon>Bacteria</taxon>
        <taxon>Bacillati</taxon>
        <taxon>Bacillota</taxon>
        <taxon>Bacilli</taxon>
        <taxon>Bacillales</taxon>
        <taxon>Paenibacillaceae</taxon>
        <taxon>Aneurinibacillus group</taxon>
        <taxon>Aneurinibacillus</taxon>
    </lineage>
</organism>
<feature type="domain" description="2Fe-2S ferredoxin-type" evidence="1">
    <location>
        <begin position="1"/>
        <end position="82"/>
    </location>
</feature>
<accession>A0A0D1XKG8</accession>
<name>A0A0D1XKG8_ANEMI</name>
<dbReference type="GO" id="GO:0051536">
    <property type="term" value="F:iron-sulfur cluster binding"/>
    <property type="evidence" value="ECO:0007669"/>
    <property type="project" value="InterPro"/>
</dbReference>
<protein>
    <recommendedName>
        <fullName evidence="1">2Fe-2S ferredoxin-type domain-containing protein</fullName>
    </recommendedName>
</protein>
<reference evidence="2 3" key="1">
    <citation type="submission" date="2015-07" db="EMBL/GenBank/DDBJ databases">
        <title>Fjat-14205 dsm 2895.</title>
        <authorList>
            <person name="Liu B."/>
            <person name="Wang J."/>
            <person name="Zhu Y."/>
            <person name="Liu G."/>
            <person name="Chen Q."/>
            <person name="Chen Z."/>
            <person name="Lan J."/>
            <person name="Che J."/>
            <person name="Ge C."/>
            <person name="Shi H."/>
            <person name="Pan Z."/>
            <person name="Liu X."/>
        </authorList>
    </citation>
    <scope>NUCLEOTIDE SEQUENCE [LARGE SCALE GENOMIC DNA]</scope>
    <source>
        <strain evidence="2 3">DSM 2895</strain>
    </source>
</reference>
<keyword evidence="3" id="KW-1185">Reference proteome</keyword>
<sequence>MHLQQNRLHAELTPVSHQTLLDATLDQGQLLDYACRKGTCGRCTVEVITGASLLHTPNKKEQKKLQHLLTEGYRLACQATIR</sequence>
<dbReference type="InterPro" id="IPR001041">
    <property type="entry name" value="2Fe-2S_ferredoxin-type"/>
</dbReference>
<evidence type="ECO:0000313" key="3">
    <source>
        <dbReference type="Proteomes" id="UP000037269"/>
    </source>
</evidence>
<dbReference type="Pfam" id="PF00111">
    <property type="entry name" value="Fer2"/>
    <property type="match status" value="1"/>
</dbReference>
<dbReference type="PATRIC" id="fig|47500.12.peg.5873"/>
<dbReference type="Gene3D" id="3.10.20.30">
    <property type="match status" value="1"/>
</dbReference>
<comment type="caution">
    <text evidence="2">The sequence shown here is derived from an EMBL/GenBank/DDBJ whole genome shotgun (WGS) entry which is preliminary data.</text>
</comment>
<dbReference type="STRING" id="47500.AF333_12360"/>
<evidence type="ECO:0000259" key="1">
    <source>
        <dbReference type="PROSITE" id="PS51085"/>
    </source>
</evidence>
<dbReference type="PROSITE" id="PS51085">
    <property type="entry name" value="2FE2S_FER_2"/>
    <property type="match status" value="1"/>
</dbReference>
<dbReference type="EMBL" id="LGUG01000004">
    <property type="protein sequence ID" value="KON98503.1"/>
    <property type="molecule type" value="Genomic_DNA"/>
</dbReference>
<dbReference type="InterPro" id="IPR036010">
    <property type="entry name" value="2Fe-2S_ferredoxin-like_sf"/>
</dbReference>
<dbReference type="Proteomes" id="UP000037269">
    <property type="component" value="Unassembled WGS sequence"/>
</dbReference>
<dbReference type="AlphaFoldDB" id="A0A0D1XKG8"/>
<evidence type="ECO:0000313" key="2">
    <source>
        <dbReference type="EMBL" id="KON98503.1"/>
    </source>
</evidence>